<protein>
    <submittedName>
        <fullName evidence="3">Alpha/beta fold hydrolase</fullName>
    </submittedName>
</protein>
<evidence type="ECO:0000313" key="4">
    <source>
        <dbReference type="Proteomes" id="UP001556709"/>
    </source>
</evidence>
<organism evidence="3 4">
    <name type="scientific">Spiribacter pallidus</name>
    <dbReference type="NCBI Taxonomy" id="1987936"/>
    <lineage>
        <taxon>Bacteria</taxon>
        <taxon>Pseudomonadati</taxon>
        <taxon>Pseudomonadota</taxon>
        <taxon>Gammaproteobacteria</taxon>
        <taxon>Chromatiales</taxon>
        <taxon>Ectothiorhodospiraceae</taxon>
        <taxon>Spiribacter</taxon>
    </lineage>
</organism>
<feature type="domain" description="AB hydrolase-1" evidence="2">
    <location>
        <begin position="16"/>
        <end position="247"/>
    </location>
</feature>
<accession>A0ABV3TD50</accession>
<dbReference type="Gene3D" id="3.40.50.1820">
    <property type="entry name" value="alpha/beta hydrolase"/>
    <property type="match status" value="1"/>
</dbReference>
<dbReference type="PANTHER" id="PTHR46118">
    <property type="entry name" value="PROTEIN ABHD11"/>
    <property type="match status" value="1"/>
</dbReference>
<dbReference type="Pfam" id="PF00561">
    <property type="entry name" value="Abhydrolase_1"/>
    <property type="match status" value="1"/>
</dbReference>
<evidence type="ECO:0000256" key="1">
    <source>
        <dbReference type="ARBA" id="ARBA00022801"/>
    </source>
</evidence>
<name>A0ABV3TD50_9GAMM</name>
<dbReference type="InterPro" id="IPR000073">
    <property type="entry name" value="AB_hydrolase_1"/>
</dbReference>
<proteinExistence type="predicted"/>
<evidence type="ECO:0000313" key="3">
    <source>
        <dbReference type="EMBL" id="MEX0469543.1"/>
    </source>
</evidence>
<comment type="caution">
    <text evidence="3">The sequence shown here is derived from an EMBL/GenBank/DDBJ whole genome shotgun (WGS) entry which is preliminary data.</text>
</comment>
<dbReference type="SUPFAM" id="SSF53474">
    <property type="entry name" value="alpha/beta-Hydrolases"/>
    <property type="match status" value="1"/>
</dbReference>
<dbReference type="Proteomes" id="UP001556709">
    <property type="component" value="Unassembled WGS sequence"/>
</dbReference>
<reference evidence="3 4" key="1">
    <citation type="submission" date="2024-02" db="EMBL/GenBank/DDBJ databases">
        <title>New especies of Spiribacter isolated from saline water.</title>
        <authorList>
            <person name="Leon M.J."/>
            <person name="De La Haba R."/>
            <person name="Sanchez-Porro C."/>
            <person name="Ventosa A."/>
        </authorList>
    </citation>
    <scope>NUCLEOTIDE SEQUENCE [LARGE SCALE GENOMIC DNA]</scope>
    <source>
        <strain evidence="4">ag22IC6-390</strain>
    </source>
</reference>
<sequence>MSETLDLAFQHEGDGPPVIMLHGLYGSGNNWRGVTGELTRHYHIIRPDLRNHGSSPHHPAMDYPSMAKDVVRLIDRLALERVTLVGHSMGGKVAMAMAQIAPARLARLMVVDIAPVSYDHSQEHGRLIKTLQALDLSAIDSRPAADRALASAIPQPAIRQFLLTNLQRDKNGWSWRIPLAILGEQLPVIQSWPADLDQPWTGPACFLHGEASGYVQEEGQQAIERLFPDATRVGLPGVGHWVHAEAPDAFKDQLQSLLSHNNH</sequence>
<gene>
    <name evidence="3" type="ORF">V6X73_07375</name>
</gene>
<dbReference type="PANTHER" id="PTHR46118:SF4">
    <property type="entry name" value="PROTEIN ABHD11"/>
    <property type="match status" value="1"/>
</dbReference>
<evidence type="ECO:0000259" key="2">
    <source>
        <dbReference type="Pfam" id="PF00561"/>
    </source>
</evidence>
<dbReference type="PRINTS" id="PR00111">
    <property type="entry name" value="ABHYDROLASE"/>
</dbReference>
<dbReference type="EMBL" id="JBAKFM010000003">
    <property type="protein sequence ID" value="MEX0469543.1"/>
    <property type="molecule type" value="Genomic_DNA"/>
</dbReference>
<keyword evidence="1 3" id="KW-0378">Hydrolase</keyword>
<dbReference type="RefSeq" id="WP_367959130.1">
    <property type="nucleotide sequence ID" value="NZ_JBAKFH010000001.1"/>
</dbReference>
<keyword evidence="4" id="KW-1185">Reference proteome</keyword>
<dbReference type="InterPro" id="IPR029058">
    <property type="entry name" value="AB_hydrolase_fold"/>
</dbReference>
<dbReference type="GO" id="GO:0016787">
    <property type="term" value="F:hydrolase activity"/>
    <property type="evidence" value="ECO:0007669"/>
    <property type="project" value="UniProtKB-KW"/>
</dbReference>